<accession>A0A4Y9ZSD8</accession>
<keyword evidence="3" id="KW-1185">Reference proteome</keyword>
<dbReference type="OrthoDB" id="2972750at2759"/>
<dbReference type="AlphaFoldDB" id="A0A4Y9ZSD8"/>
<feature type="region of interest" description="Disordered" evidence="1">
    <location>
        <begin position="68"/>
        <end position="100"/>
    </location>
</feature>
<reference evidence="2 3" key="1">
    <citation type="submission" date="2019-02" db="EMBL/GenBank/DDBJ databases">
        <title>Genome sequencing of the rare red list fungi Hericium alpestre (H. flagellum).</title>
        <authorList>
            <person name="Buettner E."/>
            <person name="Kellner H."/>
        </authorList>
    </citation>
    <scope>NUCLEOTIDE SEQUENCE [LARGE SCALE GENOMIC DNA]</scope>
    <source>
        <strain evidence="2 3">DSM 108284</strain>
    </source>
</reference>
<evidence type="ECO:0000313" key="2">
    <source>
        <dbReference type="EMBL" id="TFY76409.1"/>
    </source>
</evidence>
<organism evidence="2 3">
    <name type="scientific">Hericium alpestre</name>
    <dbReference type="NCBI Taxonomy" id="135208"/>
    <lineage>
        <taxon>Eukaryota</taxon>
        <taxon>Fungi</taxon>
        <taxon>Dikarya</taxon>
        <taxon>Basidiomycota</taxon>
        <taxon>Agaricomycotina</taxon>
        <taxon>Agaricomycetes</taxon>
        <taxon>Russulales</taxon>
        <taxon>Hericiaceae</taxon>
        <taxon>Hericium</taxon>
    </lineage>
</organism>
<feature type="compositionally biased region" description="Polar residues" evidence="1">
    <location>
        <begin position="78"/>
        <end position="94"/>
    </location>
</feature>
<gene>
    <name evidence="2" type="ORF">EWM64_g7601</name>
</gene>
<dbReference type="Proteomes" id="UP000298061">
    <property type="component" value="Unassembled WGS sequence"/>
</dbReference>
<sequence>DYRYLRLATCYRPDAAHPGGAARREPAAAARREDEVGEKPELFDLWVEEPGAGEMKWRDIMPVSSIVYDEESIPDTPSPDTKTQQRNINTTKGQRTGDDSIAQARSSLQVAVVLAMPSPNRDQWKSDTKAPSSRDNEEYQEVPPYSIGFVNIPWSEDLGVGGGDKRK</sequence>
<feature type="compositionally biased region" description="Basic and acidic residues" evidence="1">
    <location>
        <begin position="122"/>
        <end position="137"/>
    </location>
</feature>
<evidence type="ECO:0000256" key="1">
    <source>
        <dbReference type="SAM" id="MobiDB-lite"/>
    </source>
</evidence>
<feature type="compositionally biased region" description="Basic and acidic residues" evidence="1">
    <location>
        <begin position="22"/>
        <end position="39"/>
    </location>
</feature>
<protein>
    <submittedName>
        <fullName evidence="2">Uncharacterized protein</fullName>
    </submittedName>
</protein>
<comment type="caution">
    <text evidence="2">The sequence shown here is derived from an EMBL/GenBank/DDBJ whole genome shotgun (WGS) entry which is preliminary data.</text>
</comment>
<feature type="non-terminal residue" evidence="2">
    <location>
        <position position="1"/>
    </location>
</feature>
<name>A0A4Y9ZSD8_9AGAM</name>
<feature type="region of interest" description="Disordered" evidence="1">
    <location>
        <begin position="115"/>
        <end position="144"/>
    </location>
</feature>
<dbReference type="EMBL" id="SFCI01001215">
    <property type="protein sequence ID" value="TFY76409.1"/>
    <property type="molecule type" value="Genomic_DNA"/>
</dbReference>
<proteinExistence type="predicted"/>
<feature type="region of interest" description="Disordered" evidence="1">
    <location>
        <begin position="13"/>
        <end position="39"/>
    </location>
</feature>
<evidence type="ECO:0000313" key="3">
    <source>
        <dbReference type="Proteomes" id="UP000298061"/>
    </source>
</evidence>